<dbReference type="EMBL" id="FNDX01000014">
    <property type="protein sequence ID" value="SDJ27044.1"/>
    <property type="molecule type" value="Genomic_DNA"/>
</dbReference>
<sequence length="61" mass="6698">MTYSQRSARTGASSDYTYLEYQISLAQDALAQAEEAGDVELAAAIRKKLAGLEDELEQLED</sequence>
<organism evidence="1 2">
    <name type="scientific">Paenibacillus typhae</name>
    <dbReference type="NCBI Taxonomy" id="1174501"/>
    <lineage>
        <taxon>Bacteria</taxon>
        <taxon>Bacillati</taxon>
        <taxon>Bacillota</taxon>
        <taxon>Bacilli</taxon>
        <taxon>Bacillales</taxon>
        <taxon>Paenibacillaceae</taxon>
        <taxon>Paenibacillus</taxon>
    </lineage>
</organism>
<gene>
    <name evidence="1" type="ORF">SAMN05216192_11449</name>
</gene>
<evidence type="ECO:0000313" key="1">
    <source>
        <dbReference type="EMBL" id="SDJ27044.1"/>
    </source>
</evidence>
<protein>
    <submittedName>
        <fullName evidence="1">Uncharacterized protein</fullName>
    </submittedName>
</protein>
<accession>A0A1G8SCZ2</accession>
<dbReference type="RefSeq" id="WP_090715023.1">
    <property type="nucleotide sequence ID" value="NZ_CBCSKY010000016.1"/>
</dbReference>
<keyword evidence="2" id="KW-1185">Reference proteome</keyword>
<evidence type="ECO:0000313" key="2">
    <source>
        <dbReference type="Proteomes" id="UP000199050"/>
    </source>
</evidence>
<reference evidence="2" key="1">
    <citation type="submission" date="2016-10" db="EMBL/GenBank/DDBJ databases">
        <authorList>
            <person name="Varghese N."/>
            <person name="Submissions S."/>
        </authorList>
    </citation>
    <scope>NUCLEOTIDE SEQUENCE [LARGE SCALE GENOMIC DNA]</scope>
    <source>
        <strain evidence="2">CGMCC 1.11012</strain>
    </source>
</reference>
<dbReference type="Proteomes" id="UP000199050">
    <property type="component" value="Unassembled WGS sequence"/>
</dbReference>
<name>A0A1G8SCZ2_9BACL</name>
<proteinExistence type="predicted"/>
<dbReference type="AlphaFoldDB" id="A0A1G8SCZ2"/>